<comment type="subcellular location">
    <subcellularLocation>
        <location evidence="1">Mitochondrion membrane</location>
        <topology evidence="1">Multi-pass membrane protein</topology>
    </subcellularLocation>
</comment>
<evidence type="ECO:0000313" key="12">
    <source>
        <dbReference type="EMBL" id="KAA1115544.1"/>
    </source>
</evidence>
<dbReference type="OrthoDB" id="193856at2759"/>
<evidence type="ECO:0000256" key="7">
    <source>
        <dbReference type="ARBA" id="ARBA00023128"/>
    </source>
</evidence>
<keyword evidence="4 9" id="KW-0812">Transmembrane</keyword>
<dbReference type="GO" id="GO:1990575">
    <property type="term" value="P:mitochondrial L-ornithine transmembrane transport"/>
    <property type="evidence" value="ECO:0007669"/>
    <property type="project" value="TreeGrafter"/>
</dbReference>
<proteinExistence type="inferred from homology"/>
<protein>
    <recommendedName>
        <fullName evidence="14">Carnitine transporter</fullName>
    </recommendedName>
</protein>
<dbReference type="AlphaFoldDB" id="A0A5B0QRP8"/>
<dbReference type="EMBL" id="VSWC01000014">
    <property type="protein sequence ID" value="KAA1115544.1"/>
    <property type="molecule type" value="Genomic_DNA"/>
</dbReference>
<dbReference type="Proteomes" id="UP000324748">
    <property type="component" value="Unassembled WGS sequence"/>
</dbReference>
<evidence type="ECO:0000313" key="13">
    <source>
        <dbReference type="Proteomes" id="UP000324748"/>
    </source>
</evidence>
<evidence type="ECO:0000256" key="11">
    <source>
        <dbReference type="SAM" id="Phobius"/>
    </source>
</evidence>
<keyword evidence="3 10" id="KW-0813">Transport</keyword>
<feature type="transmembrane region" description="Helical" evidence="11">
    <location>
        <begin position="327"/>
        <end position="350"/>
    </location>
</feature>
<evidence type="ECO:0000256" key="5">
    <source>
        <dbReference type="ARBA" id="ARBA00022737"/>
    </source>
</evidence>
<evidence type="ECO:0000256" key="9">
    <source>
        <dbReference type="PROSITE-ProRule" id="PRU00282"/>
    </source>
</evidence>
<evidence type="ECO:0000256" key="1">
    <source>
        <dbReference type="ARBA" id="ARBA00004225"/>
    </source>
</evidence>
<dbReference type="Pfam" id="PF00153">
    <property type="entry name" value="Mito_carr"/>
    <property type="match status" value="3"/>
</dbReference>
<keyword evidence="6 11" id="KW-1133">Transmembrane helix</keyword>
<evidence type="ECO:0000256" key="8">
    <source>
        <dbReference type="ARBA" id="ARBA00023136"/>
    </source>
</evidence>
<keyword evidence="7" id="KW-0496">Mitochondrion</keyword>
<feature type="transmembrane region" description="Helical" evidence="11">
    <location>
        <begin position="288"/>
        <end position="307"/>
    </location>
</feature>
<dbReference type="GO" id="GO:0031966">
    <property type="term" value="C:mitochondrial membrane"/>
    <property type="evidence" value="ECO:0007669"/>
    <property type="project" value="UniProtKB-SubCell"/>
</dbReference>
<sequence length="358" mass="39630">MSEPPNTSSLTRLLNHQYLPDPRGFLAGVLSGLTKLAVGHPFDTIKLRIQCAPLGVYHGPMDCFLQTIRKEGPRALYKGASPPAVGWALSDAVLMGSLDRYRSWLGQLESPDGSQPLSLRSHAIAGSLAGWTVCSIVTPIETIKAKLQMQTSDPRTRLYTGPIDCARQIVGSGGPQKLYRALPATLLFRTCFAVMFSSYYTFNNLFQDFASSNPNSLFALTPPVAQFLAGGLAAEAFWLVGYPLDMVKNRIMCDSFIKPRYPTWISAARAIWLEGGFKVRPLITPPSHLLLINFLLYSSIFFIQAFYRGLTPCILRAFPTNAAALAVWWVSPLPLLLLPSLIWFIIFCIIHPSIILFF</sequence>
<keyword evidence="8 9" id="KW-0472">Membrane</keyword>
<evidence type="ECO:0000256" key="3">
    <source>
        <dbReference type="ARBA" id="ARBA00022448"/>
    </source>
</evidence>
<gene>
    <name evidence="12" type="ORF">PGT21_037020</name>
</gene>
<dbReference type="SUPFAM" id="SSF103506">
    <property type="entry name" value="Mitochondrial carrier"/>
    <property type="match status" value="1"/>
</dbReference>
<dbReference type="InterPro" id="IPR050567">
    <property type="entry name" value="Mitochondrial_Carrier"/>
</dbReference>
<reference evidence="12 13" key="1">
    <citation type="submission" date="2019-05" db="EMBL/GenBank/DDBJ databases">
        <title>Emergence of the Ug99 lineage of the wheat stem rust pathogen through somatic hybridization.</title>
        <authorList>
            <person name="Li F."/>
            <person name="Upadhyaya N.M."/>
            <person name="Sperschneider J."/>
            <person name="Matny O."/>
            <person name="Nguyen-Phuc H."/>
            <person name="Mago R."/>
            <person name="Raley C."/>
            <person name="Miller M.E."/>
            <person name="Silverstein K.A.T."/>
            <person name="Henningsen E."/>
            <person name="Hirsch C.D."/>
            <person name="Visser B."/>
            <person name="Pretorius Z.A."/>
            <person name="Steffenson B.J."/>
            <person name="Schwessinger B."/>
            <person name="Dodds P.N."/>
            <person name="Figueroa M."/>
        </authorList>
    </citation>
    <scope>NUCLEOTIDE SEQUENCE [LARGE SCALE GENOMIC DNA]</scope>
    <source>
        <strain evidence="12">21-0</strain>
    </source>
</reference>
<dbReference type="Gene3D" id="1.50.40.10">
    <property type="entry name" value="Mitochondrial carrier domain"/>
    <property type="match status" value="1"/>
</dbReference>
<feature type="transmembrane region" description="Helical" evidence="11">
    <location>
        <begin position="223"/>
        <end position="242"/>
    </location>
</feature>
<dbReference type="PANTHER" id="PTHR45624">
    <property type="entry name" value="MITOCHONDRIAL BASIC AMINO ACIDS TRANSPORTER-RELATED"/>
    <property type="match status" value="1"/>
</dbReference>
<feature type="transmembrane region" description="Helical" evidence="11">
    <location>
        <begin position="186"/>
        <end position="203"/>
    </location>
</feature>
<dbReference type="PANTHER" id="PTHR45624:SF57">
    <property type="entry name" value="MITOCHONDRIAL SUBSTRATE CARRIER FAMILY PROTEIN L"/>
    <property type="match status" value="1"/>
</dbReference>
<keyword evidence="13" id="KW-1185">Reference proteome</keyword>
<feature type="repeat" description="Solcar" evidence="9">
    <location>
        <begin position="19"/>
        <end position="104"/>
    </location>
</feature>
<dbReference type="InterPro" id="IPR018108">
    <property type="entry name" value="MCP_transmembrane"/>
</dbReference>
<evidence type="ECO:0000256" key="4">
    <source>
        <dbReference type="ARBA" id="ARBA00022692"/>
    </source>
</evidence>
<dbReference type="InterPro" id="IPR023395">
    <property type="entry name" value="MCP_dom_sf"/>
</dbReference>
<feature type="repeat" description="Solcar" evidence="9">
    <location>
        <begin position="117"/>
        <end position="205"/>
    </location>
</feature>
<evidence type="ECO:0000256" key="6">
    <source>
        <dbReference type="ARBA" id="ARBA00022989"/>
    </source>
</evidence>
<name>A0A5B0QRP8_PUCGR</name>
<evidence type="ECO:0000256" key="2">
    <source>
        <dbReference type="ARBA" id="ARBA00006375"/>
    </source>
</evidence>
<accession>A0A5B0QRP8</accession>
<organism evidence="12 13">
    <name type="scientific">Puccinia graminis f. sp. tritici</name>
    <dbReference type="NCBI Taxonomy" id="56615"/>
    <lineage>
        <taxon>Eukaryota</taxon>
        <taxon>Fungi</taxon>
        <taxon>Dikarya</taxon>
        <taxon>Basidiomycota</taxon>
        <taxon>Pucciniomycotina</taxon>
        <taxon>Pucciniomycetes</taxon>
        <taxon>Pucciniales</taxon>
        <taxon>Pucciniaceae</taxon>
        <taxon>Puccinia</taxon>
    </lineage>
</organism>
<comment type="similarity">
    <text evidence="2 10">Belongs to the mitochondrial carrier (TC 2.A.29) family.</text>
</comment>
<keyword evidence="5" id="KW-0677">Repeat</keyword>
<comment type="caution">
    <text evidence="12">The sequence shown here is derived from an EMBL/GenBank/DDBJ whole genome shotgun (WGS) entry which is preliminary data.</text>
</comment>
<dbReference type="PROSITE" id="PS50920">
    <property type="entry name" value="SOLCAR"/>
    <property type="match status" value="2"/>
</dbReference>
<evidence type="ECO:0008006" key="14">
    <source>
        <dbReference type="Google" id="ProtNLM"/>
    </source>
</evidence>
<dbReference type="GO" id="GO:0000064">
    <property type="term" value="F:L-ornithine transmembrane transporter activity"/>
    <property type="evidence" value="ECO:0007669"/>
    <property type="project" value="TreeGrafter"/>
</dbReference>
<evidence type="ECO:0000256" key="10">
    <source>
        <dbReference type="RuleBase" id="RU000488"/>
    </source>
</evidence>